<evidence type="ECO:0000256" key="4">
    <source>
        <dbReference type="ARBA" id="ARBA00023163"/>
    </source>
</evidence>
<proteinExistence type="predicted"/>
<dbReference type="GO" id="GO:0006355">
    <property type="term" value="P:regulation of DNA-templated transcription"/>
    <property type="evidence" value="ECO:0007669"/>
    <property type="project" value="InterPro"/>
</dbReference>
<feature type="DNA-binding region" description="OmpR/PhoB-type" evidence="7">
    <location>
        <begin position="123"/>
        <end position="219"/>
    </location>
</feature>
<dbReference type="Pfam" id="PF00486">
    <property type="entry name" value="Trans_reg_C"/>
    <property type="match status" value="1"/>
</dbReference>
<dbReference type="Gene3D" id="3.40.50.2300">
    <property type="match status" value="1"/>
</dbReference>
<gene>
    <name evidence="10" type="primary">yycF_1</name>
    <name evidence="10" type="ORF">NCTC503_00466</name>
</gene>
<dbReference type="CDD" id="cd00383">
    <property type="entry name" value="trans_reg_C"/>
    <property type="match status" value="1"/>
</dbReference>
<keyword evidence="2" id="KW-0805">Transcription regulation</keyword>
<dbReference type="AlphaFoldDB" id="A0A4U9R0Q3"/>
<dbReference type="CDD" id="cd17574">
    <property type="entry name" value="REC_OmpR"/>
    <property type="match status" value="1"/>
</dbReference>
<evidence type="ECO:0000256" key="5">
    <source>
        <dbReference type="ARBA" id="ARBA00024867"/>
    </source>
</evidence>
<dbReference type="GO" id="GO:0005829">
    <property type="term" value="C:cytosol"/>
    <property type="evidence" value="ECO:0007669"/>
    <property type="project" value="TreeGrafter"/>
</dbReference>
<evidence type="ECO:0000259" key="8">
    <source>
        <dbReference type="PROSITE" id="PS50110"/>
    </source>
</evidence>
<evidence type="ECO:0000256" key="2">
    <source>
        <dbReference type="ARBA" id="ARBA00023015"/>
    </source>
</evidence>
<accession>A0A4U9R0Q3</accession>
<evidence type="ECO:0000256" key="3">
    <source>
        <dbReference type="ARBA" id="ARBA00023125"/>
    </source>
</evidence>
<dbReference type="Gene3D" id="6.10.250.690">
    <property type="match status" value="1"/>
</dbReference>
<evidence type="ECO:0000313" key="10">
    <source>
        <dbReference type="EMBL" id="VTQ84038.1"/>
    </source>
</evidence>
<feature type="modified residue" description="4-aspartylphosphate" evidence="6">
    <location>
        <position position="51"/>
    </location>
</feature>
<dbReference type="GO" id="GO:0000156">
    <property type="term" value="F:phosphorelay response regulator activity"/>
    <property type="evidence" value="ECO:0007669"/>
    <property type="project" value="TreeGrafter"/>
</dbReference>
<dbReference type="RefSeq" id="WP_138211241.1">
    <property type="nucleotide sequence ID" value="NZ_CBCRUQ010000008.1"/>
</dbReference>
<evidence type="ECO:0000256" key="7">
    <source>
        <dbReference type="PROSITE-ProRule" id="PRU01091"/>
    </source>
</evidence>
<evidence type="ECO:0000256" key="6">
    <source>
        <dbReference type="PROSITE-ProRule" id="PRU00169"/>
    </source>
</evidence>
<dbReference type="EMBL" id="LR590481">
    <property type="protein sequence ID" value="VTQ84038.1"/>
    <property type="molecule type" value="Genomic_DNA"/>
</dbReference>
<dbReference type="Gene3D" id="1.10.10.10">
    <property type="entry name" value="Winged helix-like DNA-binding domain superfamily/Winged helix DNA-binding domain"/>
    <property type="match status" value="1"/>
</dbReference>
<dbReference type="PROSITE" id="PS51755">
    <property type="entry name" value="OMPR_PHOB"/>
    <property type="match status" value="1"/>
</dbReference>
<protein>
    <recommendedName>
        <fullName evidence="1">Stage 0 sporulation protein A homolog</fullName>
    </recommendedName>
</protein>
<dbReference type="Pfam" id="PF00072">
    <property type="entry name" value="Response_reg"/>
    <property type="match status" value="1"/>
</dbReference>
<comment type="function">
    <text evidence="5">May play the central regulatory role in sporulation. It may be an element of the effector pathway responsible for the activation of sporulation genes in response to nutritional stress. Spo0A may act in concert with spo0H (a sigma factor) to control the expression of some genes that are critical to the sporulation process.</text>
</comment>
<keyword evidence="11" id="KW-1185">Reference proteome</keyword>
<dbReference type="PROSITE" id="PS50110">
    <property type="entry name" value="RESPONSE_REGULATORY"/>
    <property type="match status" value="1"/>
</dbReference>
<dbReference type="PANTHER" id="PTHR48111:SF2">
    <property type="entry name" value="RESPONSE REGULATOR SAER"/>
    <property type="match status" value="1"/>
</dbReference>
<dbReference type="SMART" id="SM00862">
    <property type="entry name" value="Trans_reg_C"/>
    <property type="match status" value="1"/>
</dbReference>
<dbReference type="SMART" id="SM00448">
    <property type="entry name" value="REC"/>
    <property type="match status" value="1"/>
</dbReference>
<keyword evidence="4" id="KW-0804">Transcription</keyword>
<keyword evidence="6" id="KW-0597">Phosphoprotein</keyword>
<dbReference type="SUPFAM" id="SSF52172">
    <property type="entry name" value="CheY-like"/>
    <property type="match status" value="1"/>
</dbReference>
<name>A0A4U9R0Q3_HATHI</name>
<feature type="domain" description="OmpR/PhoB-type" evidence="9">
    <location>
        <begin position="123"/>
        <end position="219"/>
    </location>
</feature>
<dbReference type="InterPro" id="IPR039420">
    <property type="entry name" value="WalR-like"/>
</dbReference>
<sequence>MGKILAIDDERNILILIRNALKKDGHEVIGVSNPKEINFNEIKKYDLILLDVMMPKIDGFTLCEEIREITDAPIIFLTAKTLEEDVLQGLSIGGDDYLLKPFNINELRARIGAHLRREKREKKNAMLLSGVFINLSSKEICVEDRKIDFTKTEYGVCEFLAKNRGQVFTKEQIYVAIFGYEGESDSVTIAVHIKNIRMKFEKVNMAPIETIWGVGYKWE</sequence>
<dbReference type="InterPro" id="IPR011006">
    <property type="entry name" value="CheY-like_superfamily"/>
</dbReference>
<dbReference type="GO" id="GO:0000976">
    <property type="term" value="F:transcription cis-regulatory region binding"/>
    <property type="evidence" value="ECO:0007669"/>
    <property type="project" value="TreeGrafter"/>
</dbReference>
<organism evidence="10 11">
    <name type="scientific">Hathewaya histolytica</name>
    <name type="common">Clostridium histolyticum</name>
    <dbReference type="NCBI Taxonomy" id="1498"/>
    <lineage>
        <taxon>Bacteria</taxon>
        <taxon>Bacillati</taxon>
        <taxon>Bacillota</taxon>
        <taxon>Clostridia</taxon>
        <taxon>Eubacteriales</taxon>
        <taxon>Clostridiaceae</taxon>
        <taxon>Hathewaya</taxon>
    </lineage>
</organism>
<dbReference type="Proteomes" id="UP000308489">
    <property type="component" value="Chromosome 1"/>
</dbReference>
<reference evidence="10 11" key="1">
    <citation type="submission" date="2019-05" db="EMBL/GenBank/DDBJ databases">
        <authorList>
            <consortium name="Pathogen Informatics"/>
        </authorList>
    </citation>
    <scope>NUCLEOTIDE SEQUENCE [LARGE SCALE GENOMIC DNA]</scope>
    <source>
        <strain evidence="10 11">NCTC503</strain>
    </source>
</reference>
<dbReference type="KEGG" id="hhw:NCTC503_00466"/>
<dbReference type="InterPro" id="IPR036388">
    <property type="entry name" value="WH-like_DNA-bd_sf"/>
</dbReference>
<evidence type="ECO:0000313" key="11">
    <source>
        <dbReference type="Proteomes" id="UP000308489"/>
    </source>
</evidence>
<dbReference type="OrthoDB" id="9790442at2"/>
<dbReference type="InterPro" id="IPR001789">
    <property type="entry name" value="Sig_transdc_resp-reg_receiver"/>
</dbReference>
<keyword evidence="3 7" id="KW-0238">DNA-binding</keyword>
<evidence type="ECO:0000259" key="9">
    <source>
        <dbReference type="PROSITE" id="PS51755"/>
    </source>
</evidence>
<dbReference type="GO" id="GO:0032993">
    <property type="term" value="C:protein-DNA complex"/>
    <property type="evidence" value="ECO:0007669"/>
    <property type="project" value="TreeGrafter"/>
</dbReference>
<feature type="domain" description="Response regulatory" evidence="8">
    <location>
        <begin position="3"/>
        <end position="115"/>
    </location>
</feature>
<evidence type="ECO:0000256" key="1">
    <source>
        <dbReference type="ARBA" id="ARBA00018672"/>
    </source>
</evidence>
<dbReference type="InterPro" id="IPR001867">
    <property type="entry name" value="OmpR/PhoB-type_DNA-bd"/>
</dbReference>
<dbReference type="PANTHER" id="PTHR48111">
    <property type="entry name" value="REGULATOR OF RPOS"/>
    <property type="match status" value="1"/>
</dbReference>